<evidence type="ECO:0000256" key="19">
    <source>
        <dbReference type="ARBA" id="ARBA00044998"/>
    </source>
</evidence>
<evidence type="ECO:0000256" key="11">
    <source>
        <dbReference type="ARBA" id="ARBA00023004"/>
    </source>
</evidence>
<evidence type="ECO:0000256" key="13">
    <source>
        <dbReference type="ARBA" id="ARBA00023125"/>
    </source>
</evidence>
<dbReference type="PROSITE" id="PS00690">
    <property type="entry name" value="DEAH_ATP_HELICASE"/>
    <property type="match status" value="1"/>
</dbReference>
<keyword evidence="15" id="KW-0539">Nucleus</keyword>
<dbReference type="InterPro" id="IPR006555">
    <property type="entry name" value="ATP-dep_Helicase_C"/>
</dbReference>
<evidence type="ECO:0000256" key="10">
    <source>
        <dbReference type="ARBA" id="ARBA00022840"/>
    </source>
</evidence>
<keyword evidence="12" id="KW-0411">Iron-sulfur</keyword>
<evidence type="ECO:0000256" key="23">
    <source>
        <dbReference type="SAM" id="MobiDB-lite"/>
    </source>
</evidence>
<keyword evidence="16" id="KW-0131">Cell cycle</keyword>
<evidence type="ECO:0000256" key="18">
    <source>
        <dbReference type="ARBA" id="ARBA00044969"/>
    </source>
</evidence>
<dbReference type="NCBIfam" id="TIGR00604">
    <property type="entry name" value="rad3"/>
    <property type="match status" value="1"/>
</dbReference>
<dbReference type="EMBL" id="OZ022409">
    <property type="protein sequence ID" value="CAK9440381.1"/>
    <property type="molecule type" value="Genomic_DNA"/>
</dbReference>
<keyword evidence="26" id="KW-1185">Reference proteome</keyword>
<comment type="subcellular location">
    <subcellularLocation>
        <location evidence="2">Nucleus</location>
    </subcellularLocation>
</comment>
<keyword evidence="13" id="KW-0238">DNA-binding</keyword>
<dbReference type="InterPro" id="IPR045028">
    <property type="entry name" value="DinG/Rad3-like"/>
</dbReference>
<evidence type="ECO:0000256" key="17">
    <source>
        <dbReference type="ARBA" id="ARBA00029709"/>
    </source>
</evidence>
<evidence type="ECO:0000256" key="14">
    <source>
        <dbReference type="ARBA" id="ARBA00023235"/>
    </source>
</evidence>
<organism evidence="25 26">
    <name type="scientific">Lodderomyces beijingensis</name>
    <dbReference type="NCBI Taxonomy" id="1775926"/>
    <lineage>
        <taxon>Eukaryota</taxon>
        <taxon>Fungi</taxon>
        <taxon>Dikarya</taxon>
        <taxon>Ascomycota</taxon>
        <taxon>Saccharomycotina</taxon>
        <taxon>Pichiomycetes</taxon>
        <taxon>Debaryomycetaceae</taxon>
        <taxon>Candida/Lodderomyces clade</taxon>
        <taxon>Lodderomyces</taxon>
    </lineage>
</organism>
<evidence type="ECO:0000256" key="7">
    <source>
        <dbReference type="ARBA" id="ARBA00022741"/>
    </source>
</evidence>
<feature type="domain" description="Helicase ATP-binding" evidence="24">
    <location>
        <begin position="8"/>
        <end position="426"/>
    </location>
</feature>
<evidence type="ECO:0000313" key="26">
    <source>
        <dbReference type="Proteomes" id="UP001497383"/>
    </source>
</evidence>
<keyword evidence="11" id="KW-0408">Iron</keyword>
<sequence>MPTAVEQKCREYHHPFTPYDIQVQFMDALYDTLDNGYKIGLFESPTGTGKTLSIICSSMTWLRDYKRNRKTASGVKMGAVTSDDDDDDGDDDEPEWVKTSYQKSIVDKTKLELKEYEKHLDEVNASFIQRRRKDASLDASGGARRQKRGTSETKKESEEEAYLPADYHETQTESGSVESQNAKISDEIKRLMRAADEQKQPLEYSNQNCPTKIFFTSRTHSQLNQFSSQLRLTSFQASFEDLQERTKYLPLGSRKQLCVNAKVSKRKTGEQNINDACIDLQKTKDGCSYLHKNLASSSLTREFVDLSLAQIRDIEDLADLGSHLHLCPYYSLRQGTSLAEIASLPYQLLIENGSRKVWNLDLRDSIVIIDEAHNIFDAITSMNSVSITMEQLARTIKALKIYLSKFSKKLNTGNRVNLMKLVKVCNLLLSFMGKATSSASAGDEIQSEAIFSDSTGDLVNIHQIDHYLSKSKIAFKLESYMEKVDENYRASKPVLFDIIQFLKCLTNPAKEGRFFWDKGKDGELVLKYLLLDPSTIFKDIVDQAKCVILCGGTIEPSSDFTDYLFPQVPSEKIRKFSCGHIIPENNLQVIPVSQYRQGKEATTRDFEFSYSRRNDTQQIRNLGELIIEICQNVPHGVVVFFSSYKVLAEILQIWRSSSIYTRLNQLKQIFEECSGSSRGVDSILHNYSHTINTNAKGGAILLAVVGGKMSEGINFSDKLARAVIMVGLPYPNAFSGELVARRNFIEEQVIAKGGTRHQAKLKSAEYYDNLCMKAVNQTPQGSKTS</sequence>
<evidence type="ECO:0000256" key="6">
    <source>
        <dbReference type="ARBA" id="ARBA00022723"/>
    </source>
</evidence>
<dbReference type="InterPro" id="IPR006554">
    <property type="entry name" value="Helicase-like_DEXD_c2"/>
</dbReference>
<evidence type="ECO:0000256" key="15">
    <source>
        <dbReference type="ARBA" id="ARBA00023242"/>
    </source>
</evidence>
<dbReference type="Proteomes" id="UP001497383">
    <property type="component" value="Chromosome 5"/>
</dbReference>
<dbReference type="GeneID" id="92209677"/>
<keyword evidence="9" id="KW-0347">Helicase</keyword>
<comment type="function">
    <text evidence="21">ATP-dependent DNA helicase important for chromosome transmission and normal cell cycle progression in G(2)/M. May have a role in changing DNA topology to allow the loading of proteins involved in maintaining sister chromatid cohesion in the vicinity of the centromeres. Has a specific role in chromosome segregation during meiosis II.</text>
</comment>
<name>A0ABP0ZQ45_9ASCO</name>
<dbReference type="InterPro" id="IPR027417">
    <property type="entry name" value="P-loop_NTPase"/>
</dbReference>
<evidence type="ECO:0000256" key="12">
    <source>
        <dbReference type="ARBA" id="ARBA00023014"/>
    </source>
</evidence>
<evidence type="ECO:0000256" key="5">
    <source>
        <dbReference type="ARBA" id="ARBA00017386"/>
    </source>
</evidence>
<dbReference type="InterPro" id="IPR014013">
    <property type="entry name" value="Helic_SF1/SF2_ATP-bd_DinG/Rad3"/>
</dbReference>
<evidence type="ECO:0000256" key="22">
    <source>
        <dbReference type="ARBA" id="ARBA00048954"/>
    </source>
</evidence>
<dbReference type="PANTHER" id="PTHR11472:SF41">
    <property type="entry name" value="ATP-DEPENDENT DNA HELICASE DDX11-RELATED"/>
    <property type="match status" value="1"/>
</dbReference>
<accession>A0ABP0ZQ45</accession>
<gene>
    <name evidence="25" type="ORF">LODBEIA_P44810</name>
</gene>
<evidence type="ECO:0000256" key="20">
    <source>
        <dbReference type="ARBA" id="ARBA00045008"/>
    </source>
</evidence>
<evidence type="ECO:0000256" key="8">
    <source>
        <dbReference type="ARBA" id="ARBA00022801"/>
    </source>
</evidence>
<keyword evidence="8" id="KW-0378">Hydrolase</keyword>
<feature type="region of interest" description="Disordered" evidence="23">
    <location>
        <begin position="72"/>
        <end position="96"/>
    </location>
</feature>
<evidence type="ECO:0000313" key="25">
    <source>
        <dbReference type="EMBL" id="CAK9440381.1"/>
    </source>
</evidence>
<dbReference type="Pfam" id="PF06733">
    <property type="entry name" value="DEAD_2"/>
    <property type="match status" value="1"/>
</dbReference>
<dbReference type="InterPro" id="IPR013020">
    <property type="entry name" value="Rad3/Chl1-like"/>
</dbReference>
<evidence type="ECO:0000256" key="3">
    <source>
        <dbReference type="ARBA" id="ARBA00008435"/>
    </source>
</evidence>
<dbReference type="PROSITE" id="PS51193">
    <property type="entry name" value="HELICASE_ATP_BIND_2"/>
    <property type="match status" value="1"/>
</dbReference>
<feature type="region of interest" description="Disordered" evidence="23">
    <location>
        <begin position="133"/>
        <end position="181"/>
    </location>
</feature>
<protein>
    <recommendedName>
        <fullName evidence="5">ATP-dependent DNA helicase CHL1</fullName>
        <ecNumber evidence="18">5.6.2.3</ecNumber>
    </recommendedName>
    <alternativeName>
        <fullName evidence="4">ATP-dependent DNA helicase chl1</fullName>
    </alternativeName>
    <alternativeName>
        <fullName evidence="17">Chromosome loss protein 1</fullName>
    </alternativeName>
    <alternativeName>
        <fullName evidence="19 20">DNA 5'-3' helicase CHL1</fullName>
    </alternativeName>
</protein>
<evidence type="ECO:0000256" key="4">
    <source>
        <dbReference type="ARBA" id="ARBA00016387"/>
    </source>
</evidence>
<dbReference type="EC" id="5.6.2.3" evidence="18"/>
<dbReference type="SMART" id="SM00491">
    <property type="entry name" value="HELICc2"/>
    <property type="match status" value="1"/>
</dbReference>
<reference evidence="25 26" key="1">
    <citation type="submission" date="2024-03" db="EMBL/GenBank/DDBJ databases">
        <authorList>
            <person name="Brejova B."/>
        </authorList>
    </citation>
    <scope>NUCLEOTIDE SEQUENCE [LARGE SCALE GENOMIC DNA]</scope>
    <source>
        <strain evidence="25 26">CBS 14171</strain>
    </source>
</reference>
<evidence type="ECO:0000256" key="1">
    <source>
        <dbReference type="ARBA" id="ARBA00001966"/>
    </source>
</evidence>
<dbReference type="SMART" id="SM00488">
    <property type="entry name" value="DEXDc2"/>
    <property type="match status" value="1"/>
</dbReference>
<evidence type="ECO:0000259" key="24">
    <source>
        <dbReference type="PROSITE" id="PS51193"/>
    </source>
</evidence>
<feature type="compositionally biased region" description="Acidic residues" evidence="23">
    <location>
        <begin position="82"/>
        <end position="94"/>
    </location>
</feature>
<keyword evidence="10" id="KW-0067">ATP-binding</keyword>
<evidence type="ECO:0000256" key="16">
    <source>
        <dbReference type="ARBA" id="ARBA00023306"/>
    </source>
</evidence>
<keyword evidence="14" id="KW-0413">Isomerase</keyword>
<evidence type="ECO:0000256" key="9">
    <source>
        <dbReference type="ARBA" id="ARBA00022806"/>
    </source>
</evidence>
<dbReference type="Gene3D" id="3.40.50.300">
    <property type="entry name" value="P-loop containing nucleotide triphosphate hydrolases"/>
    <property type="match status" value="3"/>
</dbReference>
<keyword evidence="6" id="KW-0479">Metal-binding</keyword>
<dbReference type="InterPro" id="IPR010614">
    <property type="entry name" value="RAD3-like_helicase_DEAD"/>
</dbReference>
<keyword evidence="7" id="KW-0547">Nucleotide-binding</keyword>
<proteinExistence type="inferred from homology"/>
<evidence type="ECO:0000256" key="2">
    <source>
        <dbReference type="ARBA" id="ARBA00004123"/>
    </source>
</evidence>
<dbReference type="RefSeq" id="XP_066831419.1">
    <property type="nucleotide sequence ID" value="XM_066974707.1"/>
</dbReference>
<feature type="compositionally biased region" description="Polar residues" evidence="23">
    <location>
        <begin position="172"/>
        <end position="181"/>
    </location>
</feature>
<comment type="catalytic activity">
    <reaction evidence="22">
        <text>ATP + H2O = ADP + phosphate + H(+)</text>
        <dbReference type="Rhea" id="RHEA:13065"/>
        <dbReference type="ChEBI" id="CHEBI:15377"/>
        <dbReference type="ChEBI" id="CHEBI:15378"/>
        <dbReference type="ChEBI" id="CHEBI:30616"/>
        <dbReference type="ChEBI" id="CHEBI:43474"/>
        <dbReference type="ChEBI" id="CHEBI:456216"/>
        <dbReference type="EC" id="5.6.2.3"/>
    </reaction>
</comment>
<dbReference type="InterPro" id="IPR002464">
    <property type="entry name" value="DNA/RNA_helicase_DEAH_CS"/>
</dbReference>
<comment type="cofactor">
    <cofactor evidence="1">
        <name>[4Fe-4S] cluster</name>
        <dbReference type="ChEBI" id="CHEBI:49883"/>
    </cofactor>
</comment>
<dbReference type="Pfam" id="PF13307">
    <property type="entry name" value="Helicase_C_2"/>
    <property type="match status" value="1"/>
</dbReference>
<dbReference type="PANTHER" id="PTHR11472">
    <property type="entry name" value="DNA REPAIR DEAD HELICASE RAD3/XP-D SUBFAMILY MEMBER"/>
    <property type="match status" value="1"/>
</dbReference>
<dbReference type="SUPFAM" id="SSF52540">
    <property type="entry name" value="P-loop containing nucleoside triphosphate hydrolases"/>
    <property type="match status" value="1"/>
</dbReference>
<evidence type="ECO:0000256" key="21">
    <source>
        <dbReference type="ARBA" id="ARBA00045702"/>
    </source>
</evidence>
<comment type="similarity">
    <text evidence="3">Belongs to the DEAD box helicase family. DEAH subfamily. DDX11/CHL1 sub-subfamily.</text>
</comment>